<protein>
    <recommendedName>
        <fullName evidence="3">Addiction module toxin RelE</fullName>
    </recommendedName>
</protein>
<name>A0A369I853_9BACT</name>
<dbReference type="RefSeq" id="WP_114464085.1">
    <property type="nucleotide sequence ID" value="NZ_QPIW01000035.1"/>
</dbReference>
<dbReference type="Proteomes" id="UP000253141">
    <property type="component" value="Unassembled WGS sequence"/>
</dbReference>
<dbReference type="AlphaFoldDB" id="A0A369I853"/>
<keyword evidence="2" id="KW-1185">Reference proteome</keyword>
<organism evidence="1 2">
    <name type="scientific">Runella aurantiaca</name>
    <dbReference type="NCBI Taxonomy" id="2282308"/>
    <lineage>
        <taxon>Bacteria</taxon>
        <taxon>Pseudomonadati</taxon>
        <taxon>Bacteroidota</taxon>
        <taxon>Cytophagia</taxon>
        <taxon>Cytophagales</taxon>
        <taxon>Spirosomataceae</taxon>
        <taxon>Runella</taxon>
    </lineage>
</organism>
<dbReference type="InterPro" id="IPR009387">
    <property type="entry name" value="HigB-2"/>
</dbReference>
<gene>
    <name evidence="1" type="ORF">DVG78_26915</name>
</gene>
<evidence type="ECO:0000313" key="1">
    <source>
        <dbReference type="EMBL" id="RDB02856.1"/>
    </source>
</evidence>
<dbReference type="EMBL" id="QPIW01000035">
    <property type="protein sequence ID" value="RDB02856.1"/>
    <property type="molecule type" value="Genomic_DNA"/>
</dbReference>
<proteinExistence type="predicted"/>
<evidence type="ECO:0008006" key="3">
    <source>
        <dbReference type="Google" id="ProtNLM"/>
    </source>
</evidence>
<dbReference type="OrthoDB" id="1364255at2"/>
<evidence type="ECO:0000313" key="2">
    <source>
        <dbReference type="Proteomes" id="UP000253141"/>
    </source>
</evidence>
<reference evidence="1 2" key="1">
    <citation type="submission" date="2018-07" db="EMBL/GenBank/DDBJ databases">
        <title>Genome analysis of Runella aurantiaca.</title>
        <authorList>
            <person name="Yang X."/>
        </authorList>
    </citation>
    <scope>NUCLEOTIDE SEQUENCE [LARGE SCALE GENOMIC DNA]</scope>
    <source>
        <strain evidence="1 2">YX9</strain>
    </source>
</reference>
<accession>A0A369I853</accession>
<comment type="caution">
    <text evidence="1">The sequence shown here is derived from an EMBL/GenBank/DDBJ whole genome shotgun (WGS) entry which is preliminary data.</text>
</comment>
<sequence>MSYRVETIENFEREAKRLKKKFPSLKQEINDLIDILEENAFYGISMYDGFYKIRLGIKSKGKGKRAGARVITCVKVVAEKVYLVSIYDKSEQSDIAESELKRLFTEISDTE</sequence>
<dbReference type="Pfam" id="PF06296">
    <property type="entry name" value="RelE"/>
    <property type="match status" value="1"/>
</dbReference>